<organism evidence="2 3">
    <name type="scientific">Marinobacterium marinum</name>
    <dbReference type="NCBI Taxonomy" id="2756129"/>
    <lineage>
        <taxon>Bacteria</taxon>
        <taxon>Pseudomonadati</taxon>
        <taxon>Pseudomonadota</taxon>
        <taxon>Gammaproteobacteria</taxon>
        <taxon>Oceanospirillales</taxon>
        <taxon>Oceanospirillaceae</taxon>
        <taxon>Marinobacterium</taxon>
    </lineage>
</organism>
<sequence length="141" mass="15902">MKMIALTLAASLMVPVAFAQEDTFEQVFNQQRALYGKGHAFTYAGQPYTTDHPEEIEAMAEPTRANAEALITSAEAMRQESESLGYEWRDPARFLKQARTALSENEYQRAMDLAARAKYQARMSIAQYESVNASWQQAVPE</sequence>
<dbReference type="RefSeq" id="WP_181736791.1">
    <property type="nucleotide sequence ID" value="NZ_JACEMT010000033.1"/>
</dbReference>
<dbReference type="EMBL" id="JACEMT010000033">
    <property type="protein sequence ID" value="MBA4501189.1"/>
    <property type="molecule type" value="Genomic_DNA"/>
</dbReference>
<evidence type="ECO:0000256" key="1">
    <source>
        <dbReference type="SAM" id="SignalP"/>
    </source>
</evidence>
<keyword evidence="1" id="KW-0732">Signal</keyword>
<name>A0A7W1WVW2_9GAMM</name>
<evidence type="ECO:0000313" key="3">
    <source>
        <dbReference type="Proteomes" id="UP000538931"/>
    </source>
</evidence>
<evidence type="ECO:0008006" key="4">
    <source>
        <dbReference type="Google" id="ProtNLM"/>
    </source>
</evidence>
<feature type="signal peptide" evidence="1">
    <location>
        <begin position="1"/>
        <end position="19"/>
    </location>
</feature>
<proteinExistence type="predicted"/>
<dbReference type="AlphaFoldDB" id="A0A7W1WVW2"/>
<keyword evidence="3" id="KW-1185">Reference proteome</keyword>
<reference evidence="2 3" key="1">
    <citation type="submission" date="2020-07" db="EMBL/GenBank/DDBJ databases">
        <title>Bacterium isolated from marien macroalgae.</title>
        <authorList>
            <person name="Zhu K."/>
            <person name="Lu D."/>
            <person name="Du Z."/>
        </authorList>
    </citation>
    <scope>NUCLEOTIDE SEQUENCE [LARGE SCALE GENOMIC DNA]</scope>
    <source>
        <strain evidence="2 3">3-1745</strain>
    </source>
</reference>
<accession>A0A7W1WVW2</accession>
<evidence type="ECO:0000313" key="2">
    <source>
        <dbReference type="EMBL" id="MBA4501189.1"/>
    </source>
</evidence>
<dbReference type="Proteomes" id="UP000538931">
    <property type="component" value="Unassembled WGS sequence"/>
</dbReference>
<dbReference type="Gene3D" id="1.20.1270.390">
    <property type="match status" value="1"/>
</dbReference>
<protein>
    <recommendedName>
        <fullName evidence="4">DUF4148 domain-containing protein</fullName>
    </recommendedName>
</protein>
<feature type="chain" id="PRO_5031439919" description="DUF4148 domain-containing protein" evidence="1">
    <location>
        <begin position="20"/>
        <end position="141"/>
    </location>
</feature>
<comment type="caution">
    <text evidence="2">The sequence shown here is derived from an EMBL/GenBank/DDBJ whole genome shotgun (WGS) entry which is preliminary data.</text>
</comment>
<gene>
    <name evidence="2" type="ORF">H1S06_02240</name>
</gene>